<dbReference type="EMBL" id="JBFAQK010000021">
    <property type="protein sequence ID" value="MEV4682495.1"/>
    <property type="molecule type" value="Genomic_DNA"/>
</dbReference>
<keyword evidence="2" id="KW-1185">Reference proteome</keyword>
<reference evidence="1 2" key="1">
    <citation type="submission" date="2024-06" db="EMBL/GenBank/DDBJ databases">
        <title>The Natural Products Discovery Center: Release of the First 8490 Sequenced Strains for Exploring Actinobacteria Biosynthetic Diversity.</title>
        <authorList>
            <person name="Kalkreuter E."/>
            <person name="Kautsar S.A."/>
            <person name="Yang D."/>
            <person name="Bader C.D."/>
            <person name="Teijaro C.N."/>
            <person name="Fluegel L."/>
            <person name="Davis C.M."/>
            <person name="Simpson J.R."/>
            <person name="Lauterbach L."/>
            <person name="Steele A.D."/>
            <person name="Gui C."/>
            <person name="Meng S."/>
            <person name="Li G."/>
            <person name="Viehrig K."/>
            <person name="Ye F."/>
            <person name="Su P."/>
            <person name="Kiefer A.F."/>
            <person name="Nichols A."/>
            <person name="Cepeda A.J."/>
            <person name="Yan W."/>
            <person name="Fan B."/>
            <person name="Jiang Y."/>
            <person name="Adhikari A."/>
            <person name="Zheng C.-J."/>
            <person name="Schuster L."/>
            <person name="Cowan T.M."/>
            <person name="Smanski M.J."/>
            <person name="Chevrette M.G."/>
            <person name="De Carvalho L.P.S."/>
            <person name="Shen B."/>
        </authorList>
    </citation>
    <scope>NUCLEOTIDE SEQUENCE [LARGE SCALE GENOMIC DNA]</scope>
    <source>
        <strain evidence="1 2">NPDC049344</strain>
    </source>
</reference>
<comment type="caution">
    <text evidence="1">The sequence shown here is derived from an EMBL/GenBank/DDBJ whole genome shotgun (WGS) entry which is preliminary data.</text>
</comment>
<evidence type="ECO:0000313" key="2">
    <source>
        <dbReference type="Proteomes" id="UP001552521"/>
    </source>
</evidence>
<protein>
    <submittedName>
        <fullName evidence="1">Uncharacterized protein</fullName>
    </submittedName>
</protein>
<name>A0ABV3HV83_9ACTN</name>
<accession>A0ABV3HV83</accession>
<proteinExistence type="predicted"/>
<gene>
    <name evidence="1" type="ORF">AB0K36_17135</name>
</gene>
<dbReference type="Proteomes" id="UP001552521">
    <property type="component" value="Unassembled WGS sequence"/>
</dbReference>
<evidence type="ECO:0000313" key="1">
    <source>
        <dbReference type="EMBL" id="MEV4682495.1"/>
    </source>
</evidence>
<organism evidence="1 2">
    <name type="scientific">Streptomyces kurssanovii</name>
    <dbReference type="NCBI Taxonomy" id="67312"/>
    <lineage>
        <taxon>Bacteria</taxon>
        <taxon>Bacillati</taxon>
        <taxon>Actinomycetota</taxon>
        <taxon>Actinomycetes</taxon>
        <taxon>Kitasatosporales</taxon>
        <taxon>Streptomycetaceae</taxon>
        <taxon>Streptomyces</taxon>
    </lineage>
</organism>
<dbReference type="RefSeq" id="WP_364594502.1">
    <property type="nucleotide sequence ID" value="NZ_JBFAQK010000021.1"/>
</dbReference>
<sequence>MRKPTEIESAHIASVDEILACDLMTVEDHEMEELGEQLEAAPGVFSLLPEWKDVPLGSELARRTPRFNGLGCRWRTKEPLAPFEGEFWITDLFVALLQDPPDLAWEGTPAEESALYAQFRIVDSTPVAATGQFTAVRVQPGVDPLELWYYDMDLNTVEGHDRQYVRLEVTYPDYLDALLLTKGTFGWQYLFADVSLGSEGFERVLFSLRSMVEAFPRLFPDHDYADLKARLEARL</sequence>